<evidence type="ECO:0000256" key="2">
    <source>
        <dbReference type="SAM" id="MobiDB-lite"/>
    </source>
</evidence>
<dbReference type="KEGG" id="msv:Mesil_1334"/>
<evidence type="ECO:0000256" key="1">
    <source>
        <dbReference type="SAM" id="Coils"/>
    </source>
</evidence>
<organism evidence="4 5">
    <name type="scientific">Allomeiothermus silvanus (strain ATCC 700542 / DSM 9946 / NBRC 106475 / NCIMB 13440 / VI-R2)</name>
    <name type="common">Thermus silvanus</name>
    <dbReference type="NCBI Taxonomy" id="526227"/>
    <lineage>
        <taxon>Bacteria</taxon>
        <taxon>Thermotogati</taxon>
        <taxon>Deinococcota</taxon>
        <taxon>Deinococci</taxon>
        <taxon>Thermales</taxon>
        <taxon>Thermaceae</taxon>
        <taxon>Allomeiothermus</taxon>
    </lineage>
</organism>
<feature type="coiled-coil region" evidence="1">
    <location>
        <begin position="75"/>
        <end position="102"/>
    </location>
</feature>
<dbReference type="HOGENOM" id="CLU_102200_0_0_0"/>
<gene>
    <name evidence="4" type="ordered locus">Mesil_1334</name>
</gene>
<feature type="region of interest" description="Disordered" evidence="2">
    <location>
        <begin position="210"/>
        <end position="231"/>
    </location>
</feature>
<dbReference type="GO" id="GO:0043107">
    <property type="term" value="P:type IV pilus-dependent motility"/>
    <property type="evidence" value="ECO:0007669"/>
    <property type="project" value="InterPro"/>
</dbReference>
<dbReference type="STRING" id="526227.Mesil_1334"/>
<sequence>MLARLGQREWSLIAIVAAILVGVLWFYLIVQPLRQQAEFVRLGSNGETVAPTIPVNGPLPEDLGIDDLQAARDRGRRAQAALGQLRNTIAELEARQQQFLRELPPQERLADVLASLAQQARQSGVTVRSIQRSPVAQTDVQGVRSVSLALQLESPFSELYVFLRRLEELQRFSTISGLNLSLGGTTEQTTNPIINTSLTMTVYVYQAPGNAPQPANQAPQGSGNPAPGGRP</sequence>
<reference evidence="4 5" key="1">
    <citation type="journal article" date="2010" name="Stand. Genomic Sci.">
        <title>Complete genome sequence of Meiothermus silvanus type strain (VI-R2).</title>
        <authorList>
            <person name="Sikorski J."/>
            <person name="Tindall B.J."/>
            <person name="Lowry S."/>
            <person name="Lucas S."/>
            <person name="Nolan M."/>
            <person name="Copeland A."/>
            <person name="Glavina Del Rio T."/>
            <person name="Tice H."/>
            <person name="Cheng J.F."/>
            <person name="Han C."/>
            <person name="Pitluck S."/>
            <person name="Liolios K."/>
            <person name="Ivanova N."/>
            <person name="Mavromatis K."/>
            <person name="Mikhailova N."/>
            <person name="Pati A."/>
            <person name="Goodwin L."/>
            <person name="Chen A."/>
            <person name="Palaniappan K."/>
            <person name="Land M."/>
            <person name="Hauser L."/>
            <person name="Chang Y.J."/>
            <person name="Jeffries C.D."/>
            <person name="Rohde M."/>
            <person name="Goker M."/>
            <person name="Woyke T."/>
            <person name="Bristow J."/>
            <person name="Eisen J.A."/>
            <person name="Markowitz V."/>
            <person name="Hugenholtz P."/>
            <person name="Kyrpides N.C."/>
            <person name="Klenk H.P."/>
            <person name="Lapidus A."/>
        </authorList>
    </citation>
    <scope>NUCLEOTIDE SEQUENCE [LARGE SCALE GENOMIC DNA]</scope>
    <source>
        <strain evidence="5">ATCC 700542 / DSM 9946 / VI-R2</strain>
    </source>
</reference>
<keyword evidence="3" id="KW-0812">Transmembrane</keyword>
<accession>D7BEI4</accession>
<dbReference type="Pfam" id="PF04350">
    <property type="entry name" value="PilO"/>
    <property type="match status" value="1"/>
</dbReference>
<dbReference type="Gene3D" id="3.30.70.60">
    <property type="match status" value="1"/>
</dbReference>
<evidence type="ECO:0000313" key="5">
    <source>
        <dbReference type="Proteomes" id="UP000001916"/>
    </source>
</evidence>
<dbReference type="GO" id="GO:0043683">
    <property type="term" value="P:type IV pilus assembly"/>
    <property type="evidence" value="ECO:0007669"/>
    <property type="project" value="InterPro"/>
</dbReference>
<evidence type="ECO:0000313" key="4">
    <source>
        <dbReference type="EMBL" id="ADH63227.1"/>
    </source>
</evidence>
<protein>
    <submittedName>
        <fullName evidence="4">General secretion pathway protein M</fullName>
    </submittedName>
</protein>
<dbReference type="EMBL" id="CP002042">
    <property type="protein sequence ID" value="ADH63227.1"/>
    <property type="molecule type" value="Genomic_DNA"/>
</dbReference>
<feature type="compositionally biased region" description="Low complexity" evidence="2">
    <location>
        <begin position="210"/>
        <end position="221"/>
    </location>
</feature>
<feature type="transmembrane region" description="Helical" evidence="3">
    <location>
        <begin position="12"/>
        <end position="30"/>
    </location>
</feature>
<keyword evidence="3" id="KW-0472">Membrane</keyword>
<keyword evidence="1" id="KW-0175">Coiled coil</keyword>
<evidence type="ECO:0000256" key="3">
    <source>
        <dbReference type="SAM" id="Phobius"/>
    </source>
</evidence>
<proteinExistence type="predicted"/>
<keyword evidence="3" id="KW-1133">Transmembrane helix</keyword>
<dbReference type="InterPro" id="IPR007445">
    <property type="entry name" value="PilO"/>
</dbReference>
<keyword evidence="5" id="KW-1185">Reference proteome</keyword>
<dbReference type="InterPro" id="IPR014717">
    <property type="entry name" value="Transl_elong_EF1B/ribsomal_bS6"/>
</dbReference>
<dbReference type="AlphaFoldDB" id="D7BEI4"/>
<name>D7BEI4_ALLS1</name>
<dbReference type="RefSeq" id="WP_013157797.1">
    <property type="nucleotide sequence ID" value="NC_014212.1"/>
</dbReference>
<dbReference type="eggNOG" id="COG3167">
    <property type="taxonomic scope" value="Bacteria"/>
</dbReference>
<dbReference type="Proteomes" id="UP000001916">
    <property type="component" value="Chromosome"/>
</dbReference>